<evidence type="ECO:0000313" key="2">
    <source>
        <dbReference type="EMBL" id="SVB86441.1"/>
    </source>
</evidence>
<dbReference type="InterPro" id="IPR036291">
    <property type="entry name" value="NAD(P)-bd_dom_sf"/>
</dbReference>
<dbReference type="SUPFAM" id="SSF51735">
    <property type="entry name" value="NAD(P)-binding Rossmann-fold domains"/>
    <property type="match status" value="1"/>
</dbReference>
<dbReference type="Gene3D" id="3.40.50.720">
    <property type="entry name" value="NAD(P)-binding Rossmann-like Domain"/>
    <property type="match status" value="1"/>
</dbReference>
<gene>
    <name evidence="2" type="ORF">METZ01_LOCUS239295</name>
</gene>
<dbReference type="InterPro" id="IPR050177">
    <property type="entry name" value="Lipid_A_modif_metabolic_enz"/>
</dbReference>
<dbReference type="PANTHER" id="PTHR43245">
    <property type="entry name" value="BIFUNCTIONAL POLYMYXIN RESISTANCE PROTEIN ARNA"/>
    <property type="match status" value="1"/>
</dbReference>
<dbReference type="EMBL" id="UINC01061163">
    <property type="protein sequence ID" value="SVB86441.1"/>
    <property type="molecule type" value="Genomic_DNA"/>
</dbReference>
<organism evidence="2">
    <name type="scientific">marine metagenome</name>
    <dbReference type="NCBI Taxonomy" id="408172"/>
    <lineage>
        <taxon>unclassified sequences</taxon>
        <taxon>metagenomes</taxon>
        <taxon>ecological metagenomes</taxon>
    </lineage>
</organism>
<sequence>MRIGVTGSSGFLGSHLTKALRQYTDAEITVLQRNSSENFPTINELGSFVHDLNLIYHIAGVNRGTNEEIFRGNVEATFNLVEAIKKSKKPSPRIIFTSSSQVYKPLAQSGKLINESHKTEPATLFGVTKKTAEDLIRLSGFEHVILRIANIYGPGCCPEYNSVIATFCHRAINGDLITIDGDGHQKRDFIYIEDVIRAIVLAGTKGDKLVSGVYNVGTGHATSLRQMVRNIKAAGVEVEATYTPKAGTGQNFFSLDASRFRKCFGWKPKILPRAGIKSTLLWFQEKAPL</sequence>
<protein>
    <recommendedName>
        <fullName evidence="1">NAD-dependent epimerase/dehydratase domain-containing protein</fullName>
    </recommendedName>
</protein>
<feature type="domain" description="NAD-dependent epimerase/dehydratase" evidence="1">
    <location>
        <begin position="5"/>
        <end position="217"/>
    </location>
</feature>
<dbReference type="InterPro" id="IPR001509">
    <property type="entry name" value="Epimerase_deHydtase"/>
</dbReference>
<reference evidence="2" key="1">
    <citation type="submission" date="2018-05" db="EMBL/GenBank/DDBJ databases">
        <authorList>
            <person name="Lanie J.A."/>
            <person name="Ng W.-L."/>
            <person name="Kazmierczak K.M."/>
            <person name="Andrzejewski T.M."/>
            <person name="Davidsen T.M."/>
            <person name="Wayne K.J."/>
            <person name="Tettelin H."/>
            <person name="Glass J.I."/>
            <person name="Rusch D."/>
            <person name="Podicherti R."/>
            <person name="Tsui H.-C.T."/>
            <person name="Winkler M.E."/>
        </authorList>
    </citation>
    <scope>NUCLEOTIDE SEQUENCE</scope>
</reference>
<dbReference type="AlphaFoldDB" id="A0A382HIY2"/>
<accession>A0A382HIY2</accession>
<evidence type="ECO:0000259" key="1">
    <source>
        <dbReference type="Pfam" id="PF01370"/>
    </source>
</evidence>
<dbReference type="Pfam" id="PF01370">
    <property type="entry name" value="Epimerase"/>
    <property type="match status" value="1"/>
</dbReference>
<proteinExistence type="predicted"/>
<name>A0A382HIY2_9ZZZZ</name>